<dbReference type="Proteomes" id="UP000320582">
    <property type="component" value="Unassembled WGS sequence"/>
</dbReference>
<comment type="caution">
    <text evidence="1">The sequence shown here is derived from an EMBL/GenBank/DDBJ whole genome shotgun (WGS) entry which is preliminary data.</text>
</comment>
<proteinExistence type="predicted"/>
<evidence type="ECO:0000313" key="1">
    <source>
        <dbReference type="EMBL" id="TQM94076.1"/>
    </source>
</evidence>
<keyword evidence="2" id="KW-1185">Reference proteome</keyword>
<organism evidence="1 2">
    <name type="scientific">Roseinatronobacter monicus</name>
    <dbReference type="NCBI Taxonomy" id="393481"/>
    <lineage>
        <taxon>Bacteria</taxon>
        <taxon>Pseudomonadati</taxon>
        <taxon>Pseudomonadota</taxon>
        <taxon>Alphaproteobacteria</taxon>
        <taxon>Rhodobacterales</taxon>
        <taxon>Paracoccaceae</taxon>
        <taxon>Roseinatronobacter</taxon>
    </lineage>
</organism>
<dbReference type="AlphaFoldDB" id="A0A543KG59"/>
<name>A0A543KG59_9RHOB</name>
<gene>
    <name evidence="1" type="ORF">BD293_2733</name>
</gene>
<dbReference type="EMBL" id="VFPT01000001">
    <property type="protein sequence ID" value="TQM94076.1"/>
    <property type="molecule type" value="Genomic_DNA"/>
</dbReference>
<reference evidence="1 2" key="1">
    <citation type="submission" date="2019-06" db="EMBL/GenBank/DDBJ databases">
        <title>Genomic Encyclopedia of Archaeal and Bacterial Type Strains, Phase II (KMG-II): from individual species to whole genera.</title>
        <authorList>
            <person name="Goeker M."/>
        </authorList>
    </citation>
    <scope>NUCLEOTIDE SEQUENCE [LARGE SCALE GENOMIC DNA]</scope>
    <source>
        <strain evidence="1 2">DSM 18423</strain>
    </source>
</reference>
<protein>
    <submittedName>
        <fullName evidence="1">Uncharacterized protein</fullName>
    </submittedName>
</protein>
<sequence>MTENRQMHDTVFDDPKNMALAGAIRSAGGQTLPNLWRILHDNMFLKLRFGMIDTPSGDGSTLRMIADSEAE</sequence>
<evidence type="ECO:0000313" key="2">
    <source>
        <dbReference type="Proteomes" id="UP000320582"/>
    </source>
</evidence>
<accession>A0A543KG59</accession>